<name>A0ABN9VIS1_9DINO</name>
<feature type="compositionally biased region" description="Basic and acidic residues" evidence="1">
    <location>
        <begin position="159"/>
        <end position="170"/>
    </location>
</feature>
<dbReference type="Proteomes" id="UP001189429">
    <property type="component" value="Unassembled WGS sequence"/>
</dbReference>
<reference evidence="2" key="1">
    <citation type="submission" date="2023-10" db="EMBL/GenBank/DDBJ databases">
        <authorList>
            <person name="Chen Y."/>
            <person name="Shah S."/>
            <person name="Dougan E. K."/>
            <person name="Thang M."/>
            <person name="Chan C."/>
        </authorList>
    </citation>
    <scope>NUCLEOTIDE SEQUENCE [LARGE SCALE GENOMIC DNA]</scope>
</reference>
<feature type="region of interest" description="Disordered" evidence="1">
    <location>
        <begin position="149"/>
        <end position="281"/>
    </location>
</feature>
<accession>A0ABN9VIS1</accession>
<dbReference type="EMBL" id="CAUYUJ010017121">
    <property type="protein sequence ID" value="CAK0871999.1"/>
    <property type="molecule type" value="Genomic_DNA"/>
</dbReference>
<evidence type="ECO:0000313" key="2">
    <source>
        <dbReference type="EMBL" id="CAK0871999.1"/>
    </source>
</evidence>
<evidence type="ECO:0000313" key="3">
    <source>
        <dbReference type="Proteomes" id="UP001189429"/>
    </source>
</evidence>
<sequence length="281" mass="28873">MLFWPCWCRRASLRPPASALVSPHSLACAQGQAFAANAYQVFRVPISGGAAVPEPCLGLAGAREAAARRRGRRGRLRRGRLLAAGAAGGEQQRGAGAGLRQRAAAGDLLLGPPAATRLALASGGGGRALAATAAGAVVELGRAAGGGWRPLWDVASDEGGGRRPSEEERGPSCARWGPRTTGSSSSSEEAGPWSCGTRPPGSSLGSGPWESGSLPGARLAAGRCSRWRRAGPHDSCSRGSPARARLQRESRGKKERTTSEARGCLRGGGGRRPEYPDLLAS</sequence>
<organism evidence="2 3">
    <name type="scientific">Prorocentrum cordatum</name>
    <dbReference type="NCBI Taxonomy" id="2364126"/>
    <lineage>
        <taxon>Eukaryota</taxon>
        <taxon>Sar</taxon>
        <taxon>Alveolata</taxon>
        <taxon>Dinophyceae</taxon>
        <taxon>Prorocentrales</taxon>
        <taxon>Prorocentraceae</taxon>
        <taxon>Prorocentrum</taxon>
    </lineage>
</organism>
<proteinExistence type="predicted"/>
<comment type="caution">
    <text evidence="2">The sequence shown here is derived from an EMBL/GenBank/DDBJ whole genome shotgun (WGS) entry which is preliminary data.</text>
</comment>
<keyword evidence="3" id="KW-1185">Reference proteome</keyword>
<evidence type="ECO:0000256" key="1">
    <source>
        <dbReference type="SAM" id="MobiDB-lite"/>
    </source>
</evidence>
<gene>
    <name evidence="2" type="ORF">PCOR1329_LOCUS57603</name>
</gene>
<protein>
    <submittedName>
        <fullName evidence="2">Uncharacterized protein</fullName>
    </submittedName>
</protein>
<feature type="compositionally biased region" description="Basic and acidic residues" evidence="1">
    <location>
        <begin position="246"/>
        <end position="259"/>
    </location>
</feature>